<reference evidence="5 6" key="1">
    <citation type="journal article" date="2015" name="Stand. Genomic Sci.">
        <title>Genomic Encyclopedia of Bacterial and Archaeal Type Strains, Phase III: the genomes of soil and plant-associated and newly described type strains.</title>
        <authorList>
            <person name="Whitman W.B."/>
            <person name="Woyke T."/>
            <person name="Klenk H.P."/>
            <person name="Zhou Y."/>
            <person name="Lilburn T.G."/>
            <person name="Beck B.J."/>
            <person name="De Vos P."/>
            <person name="Vandamme P."/>
            <person name="Eisen J.A."/>
            <person name="Garrity G."/>
            <person name="Hugenholtz P."/>
            <person name="Kyrpides N.C."/>
        </authorList>
    </citation>
    <scope>NUCLEOTIDE SEQUENCE [LARGE SCALE GENOMIC DNA]</scope>
    <source>
        <strain evidence="5 6">CGMCC 1.10822</strain>
    </source>
</reference>
<evidence type="ECO:0000313" key="5">
    <source>
        <dbReference type="EMBL" id="TWI69997.1"/>
    </source>
</evidence>
<proteinExistence type="predicted"/>
<dbReference type="OrthoDB" id="6002259at2"/>
<dbReference type="GO" id="GO:0003700">
    <property type="term" value="F:DNA-binding transcription factor activity"/>
    <property type="evidence" value="ECO:0007669"/>
    <property type="project" value="InterPro"/>
</dbReference>
<keyword evidence="2" id="KW-0238">DNA-binding</keyword>
<dbReference type="EMBL" id="VLLB01000001">
    <property type="protein sequence ID" value="TWI69997.1"/>
    <property type="molecule type" value="Genomic_DNA"/>
</dbReference>
<dbReference type="SUPFAM" id="SSF46785">
    <property type="entry name" value="Winged helix' DNA-binding domain"/>
    <property type="match status" value="1"/>
</dbReference>
<dbReference type="InterPro" id="IPR036390">
    <property type="entry name" value="WH_DNA-bd_sf"/>
</dbReference>
<dbReference type="InterPro" id="IPR000835">
    <property type="entry name" value="HTH_MarR-typ"/>
</dbReference>
<dbReference type="Proteomes" id="UP000318431">
    <property type="component" value="Unassembled WGS sequence"/>
</dbReference>
<protein>
    <submittedName>
        <fullName evidence="5">MarR family transcriptional regulator for hemolysin</fullName>
    </submittedName>
</protein>
<evidence type="ECO:0000313" key="6">
    <source>
        <dbReference type="Proteomes" id="UP000318431"/>
    </source>
</evidence>
<dbReference type="GO" id="GO:0006950">
    <property type="term" value="P:response to stress"/>
    <property type="evidence" value="ECO:0007669"/>
    <property type="project" value="TreeGrafter"/>
</dbReference>
<keyword evidence="1" id="KW-0805">Transcription regulation</keyword>
<evidence type="ECO:0000256" key="1">
    <source>
        <dbReference type="ARBA" id="ARBA00023015"/>
    </source>
</evidence>
<dbReference type="Pfam" id="PF01047">
    <property type="entry name" value="MarR"/>
    <property type="match status" value="1"/>
</dbReference>
<dbReference type="PROSITE" id="PS01117">
    <property type="entry name" value="HTH_MARR_1"/>
    <property type="match status" value="1"/>
</dbReference>
<evidence type="ECO:0000259" key="4">
    <source>
        <dbReference type="PROSITE" id="PS50995"/>
    </source>
</evidence>
<dbReference type="PROSITE" id="PS50995">
    <property type="entry name" value="HTH_MARR_2"/>
    <property type="match status" value="1"/>
</dbReference>
<dbReference type="GO" id="GO:0003677">
    <property type="term" value="F:DNA binding"/>
    <property type="evidence" value="ECO:0007669"/>
    <property type="project" value="UniProtKB-KW"/>
</dbReference>
<dbReference type="InterPro" id="IPR039422">
    <property type="entry name" value="MarR/SlyA-like"/>
</dbReference>
<dbReference type="AlphaFoldDB" id="A0A562RLS5"/>
<dbReference type="InterPro" id="IPR036388">
    <property type="entry name" value="WH-like_DNA-bd_sf"/>
</dbReference>
<dbReference type="PRINTS" id="PR00598">
    <property type="entry name" value="HTHMARR"/>
</dbReference>
<dbReference type="RefSeq" id="WP_145647701.1">
    <property type="nucleotide sequence ID" value="NZ_VLLB01000001.1"/>
</dbReference>
<evidence type="ECO:0000256" key="3">
    <source>
        <dbReference type="ARBA" id="ARBA00023163"/>
    </source>
</evidence>
<accession>A0A562RLS5</accession>
<gene>
    <name evidence="5" type="ORF">IP91_01075</name>
</gene>
<comment type="caution">
    <text evidence="5">The sequence shown here is derived from an EMBL/GenBank/DDBJ whole genome shotgun (WGS) entry which is preliminary data.</text>
</comment>
<sequence>MSNVDKTLMSLTHTLLHVSRAYKAAADRMASDFELSHASAWPVLMIGRLGDGARPGAVADAVGVEAPSLVRIIDQLVASGLVLRQDDPSDRRAKTLHLSAEGKQCAARLEKALVPFRRELFGDMPLADLEACVRVLTRLDATLAAQSRG</sequence>
<feature type="domain" description="HTH marR-type" evidence="4">
    <location>
        <begin position="8"/>
        <end position="141"/>
    </location>
</feature>
<name>A0A562RLS5_9BURK</name>
<dbReference type="InterPro" id="IPR023187">
    <property type="entry name" value="Tscrpt_reg_MarR-type_CS"/>
</dbReference>
<dbReference type="Gene3D" id="1.10.10.10">
    <property type="entry name" value="Winged helix-like DNA-binding domain superfamily/Winged helix DNA-binding domain"/>
    <property type="match status" value="1"/>
</dbReference>
<keyword evidence="6" id="KW-1185">Reference proteome</keyword>
<evidence type="ECO:0000256" key="2">
    <source>
        <dbReference type="ARBA" id="ARBA00023125"/>
    </source>
</evidence>
<dbReference type="PANTHER" id="PTHR33164">
    <property type="entry name" value="TRANSCRIPTIONAL REGULATOR, MARR FAMILY"/>
    <property type="match status" value="1"/>
</dbReference>
<dbReference type="PANTHER" id="PTHR33164:SF64">
    <property type="entry name" value="TRANSCRIPTIONAL REGULATOR SLYA"/>
    <property type="match status" value="1"/>
</dbReference>
<organism evidence="5 6">
    <name type="scientific">Pseudoduganella lurida</name>
    <dbReference type="NCBI Taxonomy" id="1036180"/>
    <lineage>
        <taxon>Bacteria</taxon>
        <taxon>Pseudomonadati</taxon>
        <taxon>Pseudomonadota</taxon>
        <taxon>Betaproteobacteria</taxon>
        <taxon>Burkholderiales</taxon>
        <taxon>Oxalobacteraceae</taxon>
        <taxon>Telluria group</taxon>
        <taxon>Pseudoduganella</taxon>
    </lineage>
</organism>
<keyword evidence="3" id="KW-0804">Transcription</keyword>
<dbReference type="SMART" id="SM00347">
    <property type="entry name" value="HTH_MARR"/>
    <property type="match status" value="1"/>
</dbReference>